<reference evidence="1" key="1">
    <citation type="submission" date="2013-12" db="EMBL/GenBank/DDBJ databases">
        <title>The Genome Sequence of Aphanomyces astaci APO3.</title>
        <authorList>
            <consortium name="The Broad Institute Genomics Platform"/>
            <person name="Russ C."/>
            <person name="Tyler B."/>
            <person name="van West P."/>
            <person name="Dieguez-Uribeondo J."/>
            <person name="Young S.K."/>
            <person name="Zeng Q."/>
            <person name="Gargeya S."/>
            <person name="Fitzgerald M."/>
            <person name="Abouelleil A."/>
            <person name="Alvarado L."/>
            <person name="Chapman S.B."/>
            <person name="Gainer-Dewar J."/>
            <person name="Goldberg J."/>
            <person name="Griggs A."/>
            <person name="Gujja S."/>
            <person name="Hansen M."/>
            <person name="Howarth C."/>
            <person name="Imamovic A."/>
            <person name="Ireland A."/>
            <person name="Larimer J."/>
            <person name="McCowan C."/>
            <person name="Murphy C."/>
            <person name="Pearson M."/>
            <person name="Poon T.W."/>
            <person name="Priest M."/>
            <person name="Roberts A."/>
            <person name="Saif S."/>
            <person name="Shea T."/>
            <person name="Sykes S."/>
            <person name="Wortman J."/>
            <person name="Nusbaum C."/>
            <person name="Birren B."/>
        </authorList>
    </citation>
    <scope>NUCLEOTIDE SEQUENCE [LARGE SCALE GENOMIC DNA]</scope>
    <source>
        <strain evidence="1">APO3</strain>
    </source>
</reference>
<dbReference type="VEuPathDB" id="FungiDB:H257_02181"/>
<dbReference type="EMBL" id="KI913116">
    <property type="protein sequence ID" value="ETV87212.1"/>
    <property type="molecule type" value="Genomic_DNA"/>
</dbReference>
<evidence type="ECO:0000313" key="1">
    <source>
        <dbReference type="EMBL" id="ETV87212.1"/>
    </source>
</evidence>
<organism evidence="1">
    <name type="scientific">Aphanomyces astaci</name>
    <name type="common">Crayfish plague agent</name>
    <dbReference type="NCBI Taxonomy" id="112090"/>
    <lineage>
        <taxon>Eukaryota</taxon>
        <taxon>Sar</taxon>
        <taxon>Stramenopiles</taxon>
        <taxon>Oomycota</taxon>
        <taxon>Saprolegniomycetes</taxon>
        <taxon>Saprolegniales</taxon>
        <taxon>Verrucalvaceae</taxon>
        <taxon>Aphanomyces</taxon>
    </lineage>
</organism>
<name>W4H5M6_APHAT</name>
<proteinExistence type="predicted"/>
<accession>W4H5M6</accession>
<dbReference type="GeneID" id="20804177"/>
<dbReference type="AlphaFoldDB" id="W4H5M6"/>
<protein>
    <submittedName>
        <fullName evidence="1">Uncharacterized protein</fullName>
    </submittedName>
</protein>
<gene>
    <name evidence="1" type="ORF">H257_02181</name>
</gene>
<dbReference type="PANTHER" id="PTHR31827:SF1">
    <property type="entry name" value="EMB|CAB89363.1"/>
    <property type="match status" value="1"/>
</dbReference>
<dbReference type="PANTHER" id="PTHR31827">
    <property type="entry name" value="EMB|CAB89363.1"/>
    <property type="match status" value="1"/>
</dbReference>
<dbReference type="OrthoDB" id="94245at2759"/>
<dbReference type="RefSeq" id="XP_009824011.1">
    <property type="nucleotide sequence ID" value="XM_009825709.1"/>
</dbReference>
<sequence length="154" mass="16516">MMVGCPTSTLCSVATCSRYAKQSAMCLFHSRYFTTQAPGANTTIKSSPQCAMRSTSSPKVKSPAHRVSRCRFLDGCHSYARNHGLCTRHGGGRKCRIVGCPTSSQTNGLCRIHGGGSRCKLDGCDRFARVKGACSVHAKLHTPPCIALVSDIYS</sequence>